<gene>
    <name evidence="1" type="ORF">SMD44_07768</name>
</gene>
<name>A0A1Z1WP95_9ACTN</name>
<protein>
    <submittedName>
        <fullName evidence="1">Uncharacterized protein</fullName>
    </submittedName>
</protein>
<reference evidence="1 2" key="1">
    <citation type="submission" date="2017-05" db="EMBL/GenBank/DDBJ databases">
        <title>Streptomyces alboflavus Genome sequencing and assembly.</title>
        <authorList>
            <person name="Wang Y."/>
            <person name="Du B."/>
            <person name="Ding Y."/>
            <person name="Liu H."/>
            <person name="Hou Q."/>
            <person name="Liu K."/>
            <person name="Wang C."/>
            <person name="Yao L."/>
        </authorList>
    </citation>
    <scope>NUCLEOTIDE SEQUENCE [LARGE SCALE GENOMIC DNA]</scope>
    <source>
        <strain evidence="1 2">MDJK44</strain>
    </source>
</reference>
<dbReference type="EMBL" id="CP021748">
    <property type="protein sequence ID" value="ARX88281.1"/>
    <property type="molecule type" value="Genomic_DNA"/>
</dbReference>
<dbReference type="Proteomes" id="UP000195880">
    <property type="component" value="Chromosome"/>
</dbReference>
<evidence type="ECO:0000313" key="2">
    <source>
        <dbReference type="Proteomes" id="UP000195880"/>
    </source>
</evidence>
<proteinExistence type="predicted"/>
<sequence length="40" mass="3928">MAVLAGLDAPAVFGFARDLFCGGHAQLPDGKVLVAGGTAL</sequence>
<organism evidence="1 2">
    <name type="scientific">Streptomyces alboflavus</name>
    <dbReference type="NCBI Taxonomy" id="67267"/>
    <lineage>
        <taxon>Bacteria</taxon>
        <taxon>Bacillati</taxon>
        <taxon>Actinomycetota</taxon>
        <taxon>Actinomycetes</taxon>
        <taxon>Kitasatosporales</taxon>
        <taxon>Streptomycetaceae</taxon>
        <taxon>Streptomyces</taxon>
    </lineage>
</organism>
<dbReference type="AlphaFoldDB" id="A0A1Z1WP95"/>
<dbReference type="KEGG" id="salf:SMD44_07768"/>
<dbReference type="Gene3D" id="2.130.10.80">
    <property type="entry name" value="Galactose oxidase/kelch, beta-propeller"/>
    <property type="match status" value="1"/>
</dbReference>
<accession>A0A1Z1WP95</accession>
<dbReference type="STRING" id="67267.GCA_000716675_01914"/>
<evidence type="ECO:0000313" key="1">
    <source>
        <dbReference type="EMBL" id="ARX88281.1"/>
    </source>
</evidence>
<dbReference type="InterPro" id="IPR037293">
    <property type="entry name" value="Gal_Oxidase_central_sf"/>
</dbReference>
<keyword evidence="2" id="KW-1185">Reference proteome</keyword>